<dbReference type="EMBL" id="CAJNJA010034753">
    <property type="protein sequence ID" value="CAE7697549.1"/>
    <property type="molecule type" value="Genomic_DNA"/>
</dbReference>
<accession>A0A812WZB1</accession>
<feature type="non-terminal residue" evidence="1">
    <location>
        <position position="1"/>
    </location>
</feature>
<reference evidence="1" key="1">
    <citation type="submission" date="2021-02" db="EMBL/GenBank/DDBJ databases">
        <authorList>
            <person name="Dougan E. K."/>
            <person name="Rhodes N."/>
            <person name="Thang M."/>
            <person name="Chan C."/>
        </authorList>
    </citation>
    <scope>NUCLEOTIDE SEQUENCE</scope>
</reference>
<dbReference type="AlphaFoldDB" id="A0A812WZB1"/>
<comment type="caution">
    <text evidence="1">The sequence shown here is derived from an EMBL/GenBank/DDBJ whole genome shotgun (WGS) entry which is preliminary data.</text>
</comment>
<proteinExistence type="predicted"/>
<gene>
    <name evidence="1" type="ORF">SNEC2469_LOCUS20105</name>
</gene>
<evidence type="ECO:0000313" key="2">
    <source>
        <dbReference type="Proteomes" id="UP000601435"/>
    </source>
</evidence>
<evidence type="ECO:0000313" key="1">
    <source>
        <dbReference type="EMBL" id="CAE7697549.1"/>
    </source>
</evidence>
<keyword evidence="2" id="KW-1185">Reference proteome</keyword>
<dbReference type="OrthoDB" id="10285130at2759"/>
<name>A0A812WZB1_9DINO</name>
<sequence length="187" mass="21822">MFLIENGYFGCSETISFEKLLVIAFRDFKTFQCHSGQKCSQTKFVPRFVWKPETHGAHMGHKGHNGKIIAYWLGDCMQKAVERSTAPGRDVCKWLLETNNWPNDERLELIAATMQTLCAWFREVEKHGRYLTAEAADAIYGHGMKYLRYHLILCKISMRMNKLHWHIRPKMHAASPQDDEIWNSVFV</sequence>
<dbReference type="Proteomes" id="UP000601435">
    <property type="component" value="Unassembled WGS sequence"/>
</dbReference>
<protein>
    <submittedName>
        <fullName evidence="1">Uncharacterized protein</fullName>
    </submittedName>
</protein>
<organism evidence="1 2">
    <name type="scientific">Symbiodinium necroappetens</name>
    <dbReference type="NCBI Taxonomy" id="1628268"/>
    <lineage>
        <taxon>Eukaryota</taxon>
        <taxon>Sar</taxon>
        <taxon>Alveolata</taxon>
        <taxon>Dinophyceae</taxon>
        <taxon>Suessiales</taxon>
        <taxon>Symbiodiniaceae</taxon>
        <taxon>Symbiodinium</taxon>
    </lineage>
</organism>